<reference evidence="2" key="2">
    <citation type="submission" date="2020-06" db="EMBL/GenBank/DDBJ databases">
        <authorList>
            <person name="Sheffer M."/>
        </authorList>
    </citation>
    <scope>NUCLEOTIDE SEQUENCE</scope>
</reference>
<dbReference type="AlphaFoldDB" id="A0A8T0F0P3"/>
<feature type="transmembrane region" description="Helical" evidence="1">
    <location>
        <begin position="155"/>
        <end position="177"/>
    </location>
</feature>
<organism evidence="2 3">
    <name type="scientific">Argiope bruennichi</name>
    <name type="common">Wasp spider</name>
    <name type="synonym">Aranea bruennichi</name>
    <dbReference type="NCBI Taxonomy" id="94029"/>
    <lineage>
        <taxon>Eukaryota</taxon>
        <taxon>Metazoa</taxon>
        <taxon>Ecdysozoa</taxon>
        <taxon>Arthropoda</taxon>
        <taxon>Chelicerata</taxon>
        <taxon>Arachnida</taxon>
        <taxon>Araneae</taxon>
        <taxon>Araneomorphae</taxon>
        <taxon>Entelegynae</taxon>
        <taxon>Araneoidea</taxon>
        <taxon>Araneidae</taxon>
        <taxon>Argiope</taxon>
    </lineage>
</organism>
<dbReference type="EMBL" id="JABXBU010001863">
    <property type="protein sequence ID" value="KAF8782559.1"/>
    <property type="molecule type" value="Genomic_DNA"/>
</dbReference>
<keyword evidence="3" id="KW-1185">Reference proteome</keyword>
<feature type="transmembrane region" description="Helical" evidence="1">
    <location>
        <begin position="65"/>
        <end position="87"/>
    </location>
</feature>
<protein>
    <submittedName>
        <fullName evidence="2">Uncharacterized protein</fullName>
    </submittedName>
</protein>
<evidence type="ECO:0000256" key="1">
    <source>
        <dbReference type="SAM" id="Phobius"/>
    </source>
</evidence>
<evidence type="ECO:0000313" key="3">
    <source>
        <dbReference type="Proteomes" id="UP000807504"/>
    </source>
</evidence>
<accession>A0A8T0F0P3</accession>
<keyword evidence="1" id="KW-0812">Transmembrane</keyword>
<comment type="caution">
    <text evidence="2">The sequence shown here is derived from an EMBL/GenBank/DDBJ whole genome shotgun (WGS) entry which is preliminary data.</text>
</comment>
<gene>
    <name evidence="2" type="ORF">HNY73_012826</name>
</gene>
<sequence length="215" mass="24607">MIMDLQTIRTFIVALLKIVLTNEMFRNHLLRLLRHYLPRNGQNTMDENTSNSVSLLQKFMELLKAWIAAMSILRFLLVDGIVQNLLIRIMKVYLPLDGERATTLLQMFIDLLTNSTSAMISLQIILSNEIFQELLLFLMDCWNGQHVSNSPANTMILSILQMIINLLTVWTVAMTYLQIILANEIVRKLLPVLVELYLPQSGERVMRNTASATAS</sequence>
<keyword evidence="1" id="KW-0472">Membrane</keyword>
<reference evidence="2" key="1">
    <citation type="journal article" date="2020" name="bioRxiv">
        <title>Chromosome-level reference genome of the European wasp spider Argiope bruennichi: a resource for studies on range expansion and evolutionary adaptation.</title>
        <authorList>
            <person name="Sheffer M.M."/>
            <person name="Hoppe A."/>
            <person name="Krehenwinkel H."/>
            <person name="Uhl G."/>
            <person name="Kuss A.W."/>
            <person name="Jensen L."/>
            <person name="Jensen C."/>
            <person name="Gillespie R.G."/>
            <person name="Hoff K.J."/>
            <person name="Prost S."/>
        </authorList>
    </citation>
    <scope>NUCLEOTIDE SEQUENCE</scope>
</reference>
<keyword evidence="1" id="KW-1133">Transmembrane helix</keyword>
<proteinExistence type="predicted"/>
<evidence type="ECO:0000313" key="2">
    <source>
        <dbReference type="EMBL" id="KAF8782559.1"/>
    </source>
</evidence>
<dbReference type="Proteomes" id="UP000807504">
    <property type="component" value="Unassembled WGS sequence"/>
</dbReference>
<name>A0A8T0F0P3_ARGBR</name>